<evidence type="ECO:0000256" key="2">
    <source>
        <dbReference type="ARBA" id="ARBA00022741"/>
    </source>
</evidence>
<dbReference type="InterPro" id="IPR043502">
    <property type="entry name" value="DNA/RNA_pol_sf"/>
</dbReference>
<feature type="compositionally biased region" description="Basic and acidic residues" evidence="5">
    <location>
        <begin position="137"/>
        <end position="148"/>
    </location>
</feature>
<dbReference type="FunFam" id="3.40.50.300:FF:001000">
    <property type="entry name" value="Helicase and polymerase-containing protein TEBICHI"/>
    <property type="match status" value="1"/>
</dbReference>
<dbReference type="OrthoDB" id="2320933at2759"/>
<dbReference type="Pfam" id="PF00271">
    <property type="entry name" value="Helicase_C"/>
    <property type="match status" value="1"/>
</dbReference>
<dbReference type="Gene3D" id="1.10.150.20">
    <property type="entry name" value="5' to 3' exonuclease, C-terminal subdomain"/>
    <property type="match status" value="1"/>
</dbReference>
<dbReference type="FunFam" id="3.40.50.300:FF:000968">
    <property type="entry name" value="Helicase and polymerase-containing protein TEBICHI"/>
    <property type="match status" value="1"/>
</dbReference>
<feature type="coiled-coil region" evidence="4">
    <location>
        <begin position="1803"/>
        <end position="1830"/>
    </location>
</feature>
<dbReference type="Pfam" id="PF00476">
    <property type="entry name" value="DNA_pol_A"/>
    <property type="match status" value="1"/>
</dbReference>
<feature type="domain" description="Helicase C-terminal" evidence="7">
    <location>
        <begin position="885"/>
        <end position="1078"/>
    </location>
</feature>
<keyword evidence="3" id="KW-0067">ATP-binding</keyword>
<dbReference type="Gene3D" id="1.20.1060.10">
    <property type="entry name" value="Taq DNA Polymerase, Chain T, domain 4"/>
    <property type="match status" value="1"/>
</dbReference>
<dbReference type="FunFam" id="1.10.150.20:FF:000002">
    <property type="entry name" value="DNA polymerase I"/>
    <property type="match status" value="1"/>
</dbReference>
<dbReference type="Gene3D" id="3.30.420.10">
    <property type="entry name" value="Ribonuclease H-like superfamily/Ribonuclease H"/>
    <property type="match status" value="1"/>
</dbReference>
<dbReference type="CDD" id="cd18795">
    <property type="entry name" value="SF2_C_Ski2"/>
    <property type="match status" value="1"/>
</dbReference>
<evidence type="ECO:0000313" key="8">
    <source>
        <dbReference type="EMBL" id="KAH7283330.1"/>
    </source>
</evidence>
<dbReference type="EMBL" id="CM035439">
    <property type="protein sequence ID" value="KAH7283330.1"/>
    <property type="molecule type" value="Genomic_DNA"/>
</dbReference>
<dbReference type="SUPFAM" id="SSF158702">
    <property type="entry name" value="Sec63 N-terminal domain-like"/>
    <property type="match status" value="1"/>
</dbReference>
<dbReference type="PRINTS" id="PR00868">
    <property type="entry name" value="DNAPOLI"/>
</dbReference>
<dbReference type="InterPro" id="IPR057220">
    <property type="entry name" value="DUF7898"/>
</dbReference>
<keyword evidence="9" id="KW-1185">Reference proteome</keyword>
<dbReference type="CDD" id="cd08638">
    <property type="entry name" value="DNA_pol_A_theta"/>
    <property type="match status" value="1"/>
</dbReference>
<dbReference type="GO" id="GO:0006261">
    <property type="term" value="P:DNA-templated DNA replication"/>
    <property type="evidence" value="ECO:0007669"/>
    <property type="project" value="InterPro"/>
</dbReference>
<dbReference type="SUPFAM" id="SSF56672">
    <property type="entry name" value="DNA/RNA polymerases"/>
    <property type="match status" value="1"/>
</dbReference>
<dbReference type="Pfam" id="PF25453">
    <property type="entry name" value="DUF7898"/>
    <property type="match status" value="1"/>
</dbReference>
<feature type="compositionally biased region" description="Polar residues" evidence="5">
    <location>
        <begin position="335"/>
        <end position="353"/>
    </location>
</feature>
<gene>
    <name evidence="8" type="ORF">KP509_34G001800</name>
</gene>
<dbReference type="InterPro" id="IPR014001">
    <property type="entry name" value="Helicase_ATP-bd"/>
</dbReference>
<dbReference type="FunFam" id="1.20.1060.10:FF:000003">
    <property type="entry name" value="Helicase and polymerase-containing protein TEBICHI"/>
    <property type="match status" value="1"/>
</dbReference>
<dbReference type="FunFam" id="1.10.3380.20:FF:000003">
    <property type="entry name" value="Helicase and polymerase-containing protein TEBICHI"/>
    <property type="match status" value="1"/>
</dbReference>
<evidence type="ECO:0000256" key="1">
    <source>
        <dbReference type="ARBA" id="ARBA00022528"/>
    </source>
</evidence>
<name>A0A8T2QIB9_CERRI</name>
<dbReference type="Gene3D" id="3.40.50.300">
    <property type="entry name" value="P-loop containing nucleotide triphosphate hydrolases"/>
    <property type="match status" value="2"/>
</dbReference>
<dbReference type="InterPro" id="IPR048960">
    <property type="entry name" value="POLQ-like_helical"/>
</dbReference>
<dbReference type="CDD" id="cd18026">
    <property type="entry name" value="DEXHc_POLQ-like"/>
    <property type="match status" value="1"/>
</dbReference>
<organism evidence="8 9">
    <name type="scientific">Ceratopteris richardii</name>
    <name type="common">Triangle waterfern</name>
    <dbReference type="NCBI Taxonomy" id="49495"/>
    <lineage>
        <taxon>Eukaryota</taxon>
        <taxon>Viridiplantae</taxon>
        <taxon>Streptophyta</taxon>
        <taxon>Embryophyta</taxon>
        <taxon>Tracheophyta</taxon>
        <taxon>Polypodiopsida</taxon>
        <taxon>Polypodiidae</taxon>
        <taxon>Polypodiales</taxon>
        <taxon>Pteridineae</taxon>
        <taxon>Pteridaceae</taxon>
        <taxon>Parkerioideae</taxon>
        <taxon>Ceratopteris</taxon>
    </lineage>
</organism>
<dbReference type="InterPro" id="IPR046931">
    <property type="entry name" value="HTH_61"/>
</dbReference>
<dbReference type="GO" id="GO:0003677">
    <property type="term" value="F:DNA binding"/>
    <property type="evidence" value="ECO:0007669"/>
    <property type="project" value="InterPro"/>
</dbReference>
<dbReference type="GO" id="GO:0006302">
    <property type="term" value="P:double-strand break repair"/>
    <property type="evidence" value="ECO:0007669"/>
    <property type="project" value="TreeGrafter"/>
</dbReference>
<accession>A0A8T2QIB9</accession>
<dbReference type="InterPro" id="IPR001098">
    <property type="entry name" value="DNA-dir_DNA_pol_A_palm_dom"/>
</dbReference>
<dbReference type="Gene3D" id="3.30.70.370">
    <property type="match status" value="1"/>
</dbReference>
<dbReference type="SMART" id="SM00487">
    <property type="entry name" value="DEXDc"/>
    <property type="match status" value="1"/>
</dbReference>
<comment type="caution">
    <text evidence="8">The sequence shown here is derived from an EMBL/GenBank/DDBJ whole genome shotgun (WGS) entry which is preliminary data.</text>
</comment>
<feature type="compositionally biased region" description="Polar residues" evidence="5">
    <location>
        <begin position="536"/>
        <end position="547"/>
    </location>
</feature>
<dbReference type="Proteomes" id="UP000825935">
    <property type="component" value="Chromosome 34"/>
</dbReference>
<feature type="region of interest" description="Disordered" evidence="5">
    <location>
        <begin position="1461"/>
        <end position="1480"/>
    </location>
</feature>
<dbReference type="PANTHER" id="PTHR10133">
    <property type="entry name" value="DNA POLYMERASE I"/>
    <property type="match status" value="1"/>
</dbReference>
<dbReference type="PROSITE" id="PS51194">
    <property type="entry name" value="HELICASE_CTER"/>
    <property type="match status" value="1"/>
</dbReference>
<keyword evidence="1" id="KW-0150">Chloroplast</keyword>
<dbReference type="Pfam" id="PF20470">
    <property type="entry name" value="HTH_61"/>
    <property type="match status" value="1"/>
</dbReference>
<dbReference type="InterPro" id="IPR027417">
    <property type="entry name" value="P-loop_NTPase"/>
</dbReference>
<feature type="region of interest" description="Disordered" evidence="5">
    <location>
        <begin position="437"/>
        <end position="480"/>
    </location>
</feature>
<dbReference type="InterPro" id="IPR001650">
    <property type="entry name" value="Helicase_C-like"/>
</dbReference>
<protein>
    <recommendedName>
        <fullName evidence="10">DNA-directed DNA polymerase</fullName>
    </recommendedName>
</protein>
<dbReference type="OMA" id="FHNMCQQ"/>
<evidence type="ECO:0000259" key="6">
    <source>
        <dbReference type="PROSITE" id="PS51192"/>
    </source>
</evidence>
<dbReference type="GO" id="GO:0005524">
    <property type="term" value="F:ATP binding"/>
    <property type="evidence" value="ECO:0007669"/>
    <property type="project" value="UniProtKB-KW"/>
</dbReference>
<keyword evidence="1" id="KW-0934">Plastid</keyword>
<keyword evidence="4" id="KW-0175">Coiled coil</keyword>
<feature type="domain" description="Helicase ATP-binding" evidence="6">
    <location>
        <begin position="659"/>
        <end position="845"/>
    </location>
</feature>
<dbReference type="Pfam" id="PF00270">
    <property type="entry name" value="DEAD"/>
    <property type="match status" value="1"/>
</dbReference>
<dbReference type="InterPro" id="IPR036397">
    <property type="entry name" value="RNaseH_sf"/>
</dbReference>
<reference evidence="8" key="1">
    <citation type="submission" date="2021-08" db="EMBL/GenBank/DDBJ databases">
        <title>WGS assembly of Ceratopteris richardii.</title>
        <authorList>
            <person name="Marchant D.B."/>
            <person name="Chen G."/>
            <person name="Jenkins J."/>
            <person name="Shu S."/>
            <person name="Leebens-Mack J."/>
            <person name="Grimwood J."/>
            <person name="Schmutz J."/>
            <person name="Soltis P."/>
            <person name="Soltis D."/>
            <person name="Chen Z.-H."/>
        </authorList>
    </citation>
    <scope>NUCLEOTIDE SEQUENCE</scope>
    <source>
        <strain evidence="8">Whitten #5841</strain>
        <tissue evidence="8">Leaf</tissue>
    </source>
</reference>
<dbReference type="GO" id="GO:0003887">
    <property type="term" value="F:DNA-directed DNA polymerase activity"/>
    <property type="evidence" value="ECO:0007669"/>
    <property type="project" value="InterPro"/>
</dbReference>
<dbReference type="SUPFAM" id="SSF52540">
    <property type="entry name" value="P-loop containing nucleoside triphosphate hydrolases"/>
    <property type="match status" value="1"/>
</dbReference>
<dbReference type="InterPro" id="IPR011545">
    <property type="entry name" value="DEAD/DEAH_box_helicase_dom"/>
</dbReference>
<dbReference type="Pfam" id="PF21099">
    <property type="entry name" value="POLQ_helical"/>
    <property type="match status" value="1"/>
</dbReference>
<evidence type="ECO:0008006" key="10">
    <source>
        <dbReference type="Google" id="ProtNLM"/>
    </source>
</evidence>
<evidence type="ECO:0000256" key="5">
    <source>
        <dbReference type="SAM" id="MobiDB-lite"/>
    </source>
</evidence>
<dbReference type="InterPro" id="IPR002298">
    <property type="entry name" value="DNA_polymerase_A"/>
</dbReference>
<keyword evidence="2" id="KW-0547">Nucleotide-binding</keyword>
<dbReference type="SMART" id="SM00490">
    <property type="entry name" value="HELICc"/>
    <property type="match status" value="1"/>
</dbReference>
<evidence type="ECO:0000313" key="9">
    <source>
        <dbReference type="Proteomes" id="UP000825935"/>
    </source>
</evidence>
<feature type="region of interest" description="Disordered" evidence="5">
    <location>
        <begin position="335"/>
        <end position="379"/>
    </location>
</feature>
<evidence type="ECO:0000259" key="7">
    <source>
        <dbReference type="PROSITE" id="PS51194"/>
    </source>
</evidence>
<feature type="compositionally biased region" description="Basic and acidic residues" evidence="5">
    <location>
        <begin position="441"/>
        <end position="471"/>
    </location>
</feature>
<feature type="region of interest" description="Disordered" evidence="5">
    <location>
        <begin position="1238"/>
        <end position="1267"/>
    </location>
</feature>
<feature type="compositionally biased region" description="Polar residues" evidence="5">
    <location>
        <begin position="120"/>
        <end position="132"/>
    </location>
</feature>
<feature type="region of interest" description="Disordered" evidence="5">
    <location>
        <begin position="536"/>
        <end position="562"/>
    </location>
</feature>
<evidence type="ECO:0000256" key="3">
    <source>
        <dbReference type="ARBA" id="ARBA00022840"/>
    </source>
</evidence>
<dbReference type="SMART" id="SM00482">
    <property type="entry name" value="POLAc"/>
    <property type="match status" value="1"/>
</dbReference>
<dbReference type="Gene3D" id="1.10.3380.20">
    <property type="match status" value="1"/>
</dbReference>
<evidence type="ECO:0000256" key="4">
    <source>
        <dbReference type="SAM" id="Coils"/>
    </source>
</evidence>
<sequence>MDGRCSRRVNEFFPVKKRFCSSSNPLPSQSFDKLQPSPKKKNNLDGYLVAVNGDSPEKKLQALDICISGDKKIQVYEGGTPVQSSRNEEPKRKTPFLLQHCSYESSLLHSPKLKGNESICSSIPNENLQPSINMEGGNKDTDNKPEEPKYENKLAELADENLQSSITYCEGKGSEHDEVTETAGVNRKNELNEFANNFLSMCFSGIASTTTFSSKVAAEAQASTVKGEIVKKSYDTNNVVTGTQTVVNEKSHCIFTPRQSEIAVHGRKSLTDDLRDGAACMKVEGVATQRGSGDVAICTKLEDVSKIPVGAYNESEASDPIKRLEFAKKPSTSSELTFESPTVSKRQDCTSVSGKKRKIDSTPRSKSANRRKRTPYWNGGTSVFSPGDDFWDEAISMVEGLLPNKADGLSKLPVINRKTGERNFLVTTSISHLTCSNSVQESHRSKLQTDKRNLQNHHDGTVHSKESDLESQKTPLPGTSIHLTENGCAQDGIKDLKTEISPLPVRKFDFSFSPNKANDVQNVVVSEDKSFLPVGNPNSEFSASSMPVSELPKKKSEDPFPGQLKNESEKILTDEQCNNLQKHTPLQDDQSDKAKSGIYHPFSNSNSTVRMTESPCKDMKSMSAVESKISDWLPETISSIYAKKGLTKLYPWQVECLKLKGVLEGKNLIYCASTSAGKSLVAEILMLRKVIATGKKAVLVLPYVSICSEKAEHLETLLEASGKTVCSFFGTRGGASLPKDSSIAVCTIEKANSLVNKLLEECRLPELAVVVIDELHMVGDKDRGYLLELMLTKLRYAAGEGKDSAETKPEVADKVSGLQIIGMSATMPNAGAVAKWLQAALYETNFRPVPLDEYIKVGNSIYNKDMEVVRTIRKNADLAGKDPDHVVELCHEVVQEGHSVLLFCASRKACETSAKHVARFLPEHEFLLRDVISGPENAASALEELKKCPAGLDPVLAETLPKGVAYHHAGLTVEERELVEACYRSGIVRVLTATSTLAAGVNLPARRVVFRQPRIGKDFVDGTRYRQMAGRAGRAGIDTKGESILICKPEELKRMCSLINEECQPLLSCLADDKNGMTRAILEVVAGGIVQSAADVERYVKCTLLNSTESFEEVVKSAQDSLRWLCRNKFLEWDQNTKLYNSTPLGKAAFGSSLSPEESLIVFEDLAKAREGFVLASDLHLVYQVTPIYVELEPDWGLYYKRFVELSAIDQAVGNRVGVMEPFLMRMAHGALIIESSNHSTGKSPRRKHTMSSISIRKSGRNSPTSPPIEHTLRVCKRFYVSLVLAKLIQETPLMEVCESFKVARGMVQALQEISGRFASMVSAFCERLGWHDLEGLVSKFQSRVCFGVRAEIVELAEIPYVKASRARALYKAGLRTPQAVAQASIPELLKALFDTSSWISQDGSKSSMHHRIQMGMVKKIQNGARKLVIERAEAARVAAFSALCALGVDVPAALSKPLADSASLTKNEPEGTEEEKNCSTIDDGYTAGVEPAGLHKVHVNALPKPDEACKLPSHSDDVGYESLNGVPCSGLINQNGMSENGDSNMGPVYVDSLAGRFEEIYPLWKKNEQFFFDLHFSVTGRETGYPIFDIKGLAICWVGSPVYYISLWDANIMENPKQEVMTMVKERWARLAEVLCMDGVQKITWNWKNQVLALKQPTFSCGLSRQFGQINAKKHVLSSLDDKSLHLPSVSIKSGLIDLQIAAWVLWPDEESVQNFSLEEEVKKRLPGSIAAKASREGRWVNQMGRVAHNGCCRRVAQIRALHTVIWKLIMAEGLNQPLLQQEMPLVPLLAELEVFGITVDIEECKRARRQLELKIKELEGRAHELAGVLFSLSVPAEVASVLYTHLKLPVPVGCNTKKQHPSTDKHALDALKGQHPIVEVIKEHRTLSKVLHSTLGSILFKARPIITTEGQSGSMKSIVYRVQGRWLQTSTATGRLSMEEPNLQCVEHSIKFTIMQHSEGSSEEQPAEECTINARNLFMASQEGWTLLSADYSQIEVRLMAHFSEDPHLIELLRKPAGDLFKMITSRWTGIAEEDITAKQRDVTKRLVYGILYGMGVSALADQLECSVPEATEKYKRFKSAFPEVARWLKEAVARCREQGYVSTLAGRRRYLDKIKCGSLTERAKAERQAVNSICQGSAADLIKIAMNKLSSVESLETDTSCSSQDRDASLCSLKGKFRLLLQIHDELLLEVDKAALPEVSKYLRSCMEGAASLKVPLRVKLQAGPRWGSLQRLEI</sequence>
<proteinExistence type="predicted"/>
<dbReference type="PROSITE" id="PS51192">
    <property type="entry name" value="HELICASE_ATP_BIND_1"/>
    <property type="match status" value="1"/>
</dbReference>
<feature type="compositionally biased region" description="Polar residues" evidence="5">
    <location>
        <begin position="1251"/>
        <end position="1264"/>
    </location>
</feature>
<dbReference type="PANTHER" id="PTHR10133:SF62">
    <property type="entry name" value="DNA POLYMERASE THETA"/>
    <property type="match status" value="1"/>
</dbReference>
<feature type="region of interest" description="Disordered" evidence="5">
    <location>
        <begin position="120"/>
        <end position="148"/>
    </location>
</feature>